<sequence length="119" mass="13421">MRSCQPPGGCGSLHATFVVITEIHFFQLWPRLIRNLALNTAIRNLALNTAMKPPTNRGAFCAAWPGKQSDCNILTDCGRLLRKFDPEFRTKKKKTLFERERTESKQTVKLSKKGADQGT</sequence>
<organism evidence="2">
    <name type="scientific">Culex pipiens</name>
    <name type="common">House mosquito</name>
    <dbReference type="NCBI Taxonomy" id="7175"/>
    <lineage>
        <taxon>Eukaryota</taxon>
        <taxon>Metazoa</taxon>
        <taxon>Ecdysozoa</taxon>
        <taxon>Arthropoda</taxon>
        <taxon>Hexapoda</taxon>
        <taxon>Insecta</taxon>
        <taxon>Pterygota</taxon>
        <taxon>Neoptera</taxon>
        <taxon>Endopterygota</taxon>
        <taxon>Diptera</taxon>
        <taxon>Nematocera</taxon>
        <taxon>Culicoidea</taxon>
        <taxon>Culicidae</taxon>
        <taxon>Culicinae</taxon>
        <taxon>Culicini</taxon>
        <taxon>Culex</taxon>
        <taxon>Culex</taxon>
    </lineage>
</organism>
<feature type="compositionally biased region" description="Basic and acidic residues" evidence="1">
    <location>
        <begin position="96"/>
        <end position="106"/>
    </location>
</feature>
<dbReference type="EMBL" id="HBUE01249244">
    <property type="protein sequence ID" value="CAG6553503.1"/>
    <property type="molecule type" value="Transcribed_RNA"/>
</dbReference>
<dbReference type="AlphaFoldDB" id="A0A8D8D384"/>
<proteinExistence type="predicted"/>
<protein>
    <submittedName>
        <fullName evidence="2">(northern house mosquito) hypothetical protein</fullName>
    </submittedName>
</protein>
<dbReference type="EMBL" id="HBUE01144409">
    <property type="protein sequence ID" value="CAG6502267.1"/>
    <property type="molecule type" value="Transcribed_RNA"/>
</dbReference>
<name>A0A8D8D384_CULPI</name>
<accession>A0A8D8D384</accession>
<evidence type="ECO:0000256" key="1">
    <source>
        <dbReference type="SAM" id="MobiDB-lite"/>
    </source>
</evidence>
<feature type="region of interest" description="Disordered" evidence="1">
    <location>
        <begin position="96"/>
        <end position="119"/>
    </location>
</feature>
<evidence type="ECO:0000313" key="2">
    <source>
        <dbReference type="EMBL" id="CAG6502267.1"/>
    </source>
</evidence>
<reference evidence="2" key="1">
    <citation type="submission" date="2021-05" db="EMBL/GenBank/DDBJ databases">
        <authorList>
            <person name="Alioto T."/>
            <person name="Alioto T."/>
            <person name="Gomez Garrido J."/>
        </authorList>
    </citation>
    <scope>NUCLEOTIDE SEQUENCE</scope>
</reference>